<name>X6MKU5_RETFI</name>
<gene>
    <name evidence="1" type="ORF">RFI_23668</name>
</gene>
<accession>X6MKU5</accession>
<keyword evidence="2" id="KW-1185">Reference proteome</keyword>
<dbReference type="Proteomes" id="UP000023152">
    <property type="component" value="Unassembled WGS sequence"/>
</dbReference>
<dbReference type="AlphaFoldDB" id="X6MKU5"/>
<evidence type="ECO:0000313" key="1">
    <source>
        <dbReference type="EMBL" id="ETO13700.1"/>
    </source>
</evidence>
<sequence>MKKELEEAKASDKYANKDKRTKIERICVAKEEVKQVVQIQKETIQQTIAFQIASARQNAHIKQCAEMVKMIFGFKEAEDLRAILNQWSGKIEPRTQKNFRAKGIGKEIMLPCLKDLCKDKEYRRMDLKNEIKLTLNRCPKKEKLTQLNNCFGCFWEKGIRQFRANFPLQLTGLPTAFKKKDKTKKKSTYVLYLNCGYDNEVLLLNTSKPIIDGIITPFLFCTKMKKLIGLRLFPVLCKKLSRWDSFQKNLASCFSFFRF</sequence>
<organism evidence="1 2">
    <name type="scientific">Reticulomyxa filosa</name>
    <dbReference type="NCBI Taxonomy" id="46433"/>
    <lineage>
        <taxon>Eukaryota</taxon>
        <taxon>Sar</taxon>
        <taxon>Rhizaria</taxon>
        <taxon>Retaria</taxon>
        <taxon>Foraminifera</taxon>
        <taxon>Monothalamids</taxon>
        <taxon>Reticulomyxidae</taxon>
        <taxon>Reticulomyxa</taxon>
    </lineage>
</organism>
<proteinExistence type="predicted"/>
<evidence type="ECO:0000313" key="2">
    <source>
        <dbReference type="Proteomes" id="UP000023152"/>
    </source>
</evidence>
<reference evidence="1 2" key="1">
    <citation type="journal article" date="2013" name="Curr. Biol.">
        <title>The Genome of the Foraminiferan Reticulomyxa filosa.</title>
        <authorList>
            <person name="Glockner G."/>
            <person name="Hulsmann N."/>
            <person name="Schleicher M."/>
            <person name="Noegel A.A."/>
            <person name="Eichinger L."/>
            <person name="Gallinger C."/>
            <person name="Pawlowski J."/>
            <person name="Sierra R."/>
            <person name="Euteneuer U."/>
            <person name="Pillet L."/>
            <person name="Moustafa A."/>
            <person name="Platzer M."/>
            <person name="Groth M."/>
            <person name="Szafranski K."/>
            <person name="Schliwa M."/>
        </authorList>
    </citation>
    <scope>NUCLEOTIDE SEQUENCE [LARGE SCALE GENOMIC DNA]</scope>
</reference>
<dbReference type="EMBL" id="ASPP01020436">
    <property type="protein sequence ID" value="ETO13700.1"/>
    <property type="molecule type" value="Genomic_DNA"/>
</dbReference>
<protein>
    <submittedName>
        <fullName evidence="1">Uncharacterized protein</fullName>
    </submittedName>
</protein>
<comment type="caution">
    <text evidence="1">The sequence shown here is derived from an EMBL/GenBank/DDBJ whole genome shotgun (WGS) entry which is preliminary data.</text>
</comment>